<evidence type="ECO:0000256" key="3">
    <source>
        <dbReference type="PROSITE-ProRule" id="PRU00339"/>
    </source>
</evidence>
<dbReference type="RefSeq" id="WP_004093970.1">
    <property type="nucleotide sequence ID" value="NZ_AFGF01000050.1"/>
</dbReference>
<accession>F7NGV1</accession>
<dbReference type="InterPro" id="IPR050498">
    <property type="entry name" value="Ycf3"/>
</dbReference>
<dbReference type="SUPFAM" id="SSF81901">
    <property type="entry name" value="HCP-like"/>
    <property type="match status" value="1"/>
</dbReference>
<evidence type="ECO:0000313" key="5">
    <source>
        <dbReference type="EMBL" id="EGO64682.1"/>
    </source>
</evidence>
<evidence type="ECO:0000313" key="6">
    <source>
        <dbReference type="Proteomes" id="UP000003240"/>
    </source>
</evidence>
<keyword evidence="6" id="KW-1185">Reference proteome</keyword>
<dbReference type="Pfam" id="PF13432">
    <property type="entry name" value="TPR_16"/>
    <property type="match status" value="1"/>
</dbReference>
<gene>
    <name evidence="5" type="ORF">ALO_06463</name>
</gene>
<proteinExistence type="predicted"/>
<sequence>MTGIECFNKAEEAMREYDRCYEEAYLITALDFYSQAIERDAVYGDAYRKRALVYGLLEEYDRKTDDLNKAIQILENALEQGQAEQELLFNLAMTYRDNHALEHSVEQAWYYFNEVLKMNPGHAQAMFELANILKYEKRDYAAAVAYFSDAIQSNMDNVNFYLERGECFESLKRYHQALGDYDKGISLKPQDWRFYNRRGELYIQLKQWSEARDDYIKFRNFYPYAQHTPVMALQKEVIGGPCIEFYFAENTDQHKPWHPDSWYIEDCIFMEVHKCFAQPFPTFSIYGNFEYSIQDMRQVLDGLIDSLAALNLVCSYADFFSHVVETWFVATLIRDFADFEVHWMEWLEQLKRIHIELISHMCDALACGKRLYLFGV</sequence>
<dbReference type="PANTHER" id="PTHR44858">
    <property type="entry name" value="TETRATRICOPEPTIDE REPEAT PROTEIN 6"/>
    <property type="match status" value="1"/>
</dbReference>
<comment type="caution">
    <text evidence="5">The sequence shown here is derived from an EMBL/GenBank/DDBJ whole genome shotgun (WGS) entry which is preliminary data.</text>
</comment>
<protein>
    <submittedName>
        <fullName evidence="5">TPR repeat-containing protein</fullName>
    </submittedName>
</protein>
<dbReference type="InterPro" id="IPR011990">
    <property type="entry name" value="TPR-like_helical_dom_sf"/>
</dbReference>
<feature type="coiled-coil region" evidence="4">
    <location>
        <begin position="57"/>
        <end position="84"/>
    </location>
</feature>
<dbReference type="Proteomes" id="UP000003240">
    <property type="component" value="Unassembled WGS sequence"/>
</dbReference>
<dbReference type="EMBL" id="AFGF01000050">
    <property type="protein sequence ID" value="EGO64682.1"/>
    <property type="molecule type" value="Genomic_DNA"/>
</dbReference>
<dbReference type="PANTHER" id="PTHR44858:SF1">
    <property type="entry name" value="UDP-N-ACETYLGLUCOSAMINE--PEPTIDE N-ACETYLGLUCOSAMINYLTRANSFERASE SPINDLY-RELATED"/>
    <property type="match status" value="1"/>
</dbReference>
<dbReference type="SMART" id="SM00028">
    <property type="entry name" value="TPR"/>
    <property type="match status" value="4"/>
</dbReference>
<dbReference type="OrthoDB" id="1674847at2"/>
<feature type="repeat" description="TPR" evidence="3">
    <location>
        <begin position="158"/>
        <end position="191"/>
    </location>
</feature>
<dbReference type="PROSITE" id="PS50005">
    <property type="entry name" value="TPR"/>
    <property type="match status" value="1"/>
</dbReference>
<keyword evidence="1" id="KW-0677">Repeat</keyword>
<dbReference type="Gene3D" id="1.25.40.10">
    <property type="entry name" value="Tetratricopeptide repeat domain"/>
    <property type="match status" value="2"/>
</dbReference>
<evidence type="ECO:0000256" key="4">
    <source>
        <dbReference type="SAM" id="Coils"/>
    </source>
</evidence>
<keyword evidence="2 3" id="KW-0802">TPR repeat</keyword>
<dbReference type="InterPro" id="IPR019734">
    <property type="entry name" value="TPR_rpt"/>
</dbReference>
<organism evidence="5 6">
    <name type="scientific">Acetonema longum DSM 6540</name>
    <dbReference type="NCBI Taxonomy" id="1009370"/>
    <lineage>
        <taxon>Bacteria</taxon>
        <taxon>Bacillati</taxon>
        <taxon>Bacillota</taxon>
        <taxon>Negativicutes</taxon>
        <taxon>Acetonemataceae</taxon>
        <taxon>Acetonema</taxon>
    </lineage>
</organism>
<name>F7NGV1_9FIRM</name>
<evidence type="ECO:0000256" key="2">
    <source>
        <dbReference type="ARBA" id="ARBA00022803"/>
    </source>
</evidence>
<dbReference type="STRING" id="1009370.ALO_06463"/>
<reference evidence="5 6" key="1">
    <citation type="journal article" date="2011" name="EMBO J.">
        <title>Structural diversity of bacterial flagellar motors.</title>
        <authorList>
            <person name="Chen S."/>
            <person name="Beeby M."/>
            <person name="Murphy G.E."/>
            <person name="Leadbetter J.R."/>
            <person name="Hendrixson D.R."/>
            <person name="Briegel A."/>
            <person name="Li Z."/>
            <person name="Shi J."/>
            <person name="Tocheva E.I."/>
            <person name="Muller A."/>
            <person name="Dobro M.J."/>
            <person name="Jensen G.J."/>
        </authorList>
    </citation>
    <scope>NUCLEOTIDE SEQUENCE [LARGE SCALE GENOMIC DNA]</scope>
    <source>
        <strain evidence="5 6">DSM 6540</strain>
    </source>
</reference>
<dbReference type="AlphaFoldDB" id="F7NGV1"/>
<keyword evidence="4" id="KW-0175">Coiled coil</keyword>
<dbReference type="eggNOG" id="COG0457">
    <property type="taxonomic scope" value="Bacteria"/>
</dbReference>
<evidence type="ECO:0000256" key="1">
    <source>
        <dbReference type="ARBA" id="ARBA00022737"/>
    </source>
</evidence>